<feature type="transmembrane region" description="Helical" evidence="6">
    <location>
        <begin position="271"/>
        <end position="290"/>
    </location>
</feature>
<feature type="compositionally biased region" description="Polar residues" evidence="5">
    <location>
        <begin position="576"/>
        <end position="588"/>
    </location>
</feature>
<feature type="transmembrane region" description="Helical" evidence="6">
    <location>
        <begin position="39"/>
        <end position="58"/>
    </location>
</feature>
<evidence type="ECO:0000256" key="3">
    <source>
        <dbReference type="ARBA" id="ARBA00022989"/>
    </source>
</evidence>
<evidence type="ECO:0000256" key="2">
    <source>
        <dbReference type="ARBA" id="ARBA00022692"/>
    </source>
</evidence>
<dbReference type="PROSITE" id="PS50850">
    <property type="entry name" value="MFS"/>
    <property type="match status" value="1"/>
</dbReference>
<evidence type="ECO:0000259" key="7">
    <source>
        <dbReference type="PROSITE" id="PS50850"/>
    </source>
</evidence>
<feature type="transmembrane region" description="Helical" evidence="6">
    <location>
        <begin position="311"/>
        <end position="332"/>
    </location>
</feature>
<dbReference type="Proteomes" id="UP000053317">
    <property type="component" value="Unassembled WGS sequence"/>
</dbReference>
<protein>
    <submittedName>
        <fullName evidence="8">Putative mfs multidrug</fullName>
    </submittedName>
</protein>
<feature type="transmembrane region" description="Helical" evidence="6">
    <location>
        <begin position="504"/>
        <end position="526"/>
    </location>
</feature>
<accession>A0A0G2EZY1</accession>
<keyword evidence="9" id="KW-1185">Reference proteome</keyword>
<dbReference type="SUPFAM" id="SSF103473">
    <property type="entry name" value="MFS general substrate transporter"/>
    <property type="match status" value="2"/>
</dbReference>
<reference evidence="8 9" key="2">
    <citation type="submission" date="2015-05" db="EMBL/GenBank/DDBJ databases">
        <authorList>
            <person name="Morales-Cruz A."/>
            <person name="Amrine K.C."/>
            <person name="Cantu D."/>
        </authorList>
    </citation>
    <scope>NUCLEOTIDE SEQUENCE [LARGE SCALE GENOMIC DNA]</scope>
    <source>
        <strain evidence="8">UCRPC4</strain>
    </source>
</reference>
<comment type="caution">
    <text evidence="8">The sequence shown here is derived from an EMBL/GenBank/DDBJ whole genome shotgun (WGS) entry which is preliminary data.</text>
</comment>
<feature type="transmembrane region" description="Helical" evidence="6">
    <location>
        <begin position="168"/>
        <end position="186"/>
    </location>
</feature>
<gene>
    <name evidence="8" type="ORF">UCRPC4_g00908</name>
</gene>
<comment type="subcellular location">
    <subcellularLocation>
        <location evidence="1">Membrane</location>
        <topology evidence="1">Multi-pass membrane protein</topology>
    </subcellularLocation>
</comment>
<feature type="transmembrane region" description="Helical" evidence="6">
    <location>
        <begin position="370"/>
        <end position="389"/>
    </location>
</feature>
<dbReference type="FunFam" id="1.20.1720.10:FF:000012">
    <property type="entry name" value="MFS toxin efflux pump (AflT)"/>
    <property type="match status" value="1"/>
</dbReference>
<feature type="transmembrane region" description="Helical" evidence="6">
    <location>
        <begin position="239"/>
        <end position="259"/>
    </location>
</feature>
<feature type="transmembrane region" description="Helical" evidence="6">
    <location>
        <begin position="344"/>
        <end position="365"/>
    </location>
</feature>
<dbReference type="FunFam" id="1.20.1250.20:FF:000196">
    <property type="entry name" value="MFS toxin efflux pump (AflT)"/>
    <property type="match status" value="1"/>
</dbReference>
<dbReference type="AlphaFoldDB" id="A0A0G2EZY1"/>
<feature type="transmembrane region" description="Helical" evidence="6">
    <location>
        <begin position="135"/>
        <end position="156"/>
    </location>
</feature>
<evidence type="ECO:0000313" key="8">
    <source>
        <dbReference type="EMBL" id="KKY27674.1"/>
    </source>
</evidence>
<dbReference type="CDD" id="cd17502">
    <property type="entry name" value="MFS_Azr1_MDR_like"/>
    <property type="match status" value="1"/>
</dbReference>
<dbReference type="InterPro" id="IPR036259">
    <property type="entry name" value="MFS_trans_sf"/>
</dbReference>
<dbReference type="PANTHER" id="PTHR23501">
    <property type="entry name" value="MAJOR FACILITATOR SUPERFAMILY"/>
    <property type="match status" value="1"/>
</dbReference>
<dbReference type="GO" id="GO:0022857">
    <property type="term" value="F:transmembrane transporter activity"/>
    <property type="evidence" value="ECO:0007669"/>
    <property type="project" value="InterPro"/>
</dbReference>
<dbReference type="OrthoDB" id="10021397at2759"/>
<feature type="transmembrane region" description="Helical" evidence="6">
    <location>
        <begin position="109"/>
        <end position="129"/>
    </location>
</feature>
<dbReference type="InterPro" id="IPR020846">
    <property type="entry name" value="MFS_dom"/>
</dbReference>
<evidence type="ECO:0000313" key="9">
    <source>
        <dbReference type="Proteomes" id="UP000053317"/>
    </source>
</evidence>
<evidence type="ECO:0000256" key="1">
    <source>
        <dbReference type="ARBA" id="ARBA00004141"/>
    </source>
</evidence>
<feature type="domain" description="Major facilitator superfamily (MFS) profile" evidence="7">
    <location>
        <begin position="45"/>
        <end position="531"/>
    </location>
</feature>
<dbReference type="InterPro" id="IPR011701">
    <property type="entry name" value="MFS"/>
</dbReference>
<feature type="region of interest" description="Disordered" evidence="5">
    <location>
        <begin position="1"/>
        <end position="33"/>
    </location>
</feature>
<proteinExistence type="predicted"/>
<dbReference type="Pfam" id="PF07690">
    <property type="entry name" value="MFS_1"/>
    <property type="match status" value="1"/>
</dbReference>
<dbReference type="Gene3D" id="1.20.1250.20">
    <property type="entry name" value="MFS general substrate transporter like domains"/>
    <property type="match status" value="2"/>
</dbReference>
<dbReference type="EMBL" id="LCWF01000022">
    <property type="protein sequence ID" value="KKY27674.1"/>
    <property type="molecule type" value="Genomic_DNA"/>
</dbReference>
<feature type="compositionally biased region" description="Polar residues" evidence="5">
    <location>
        <begin position="552"/>
        <end position="567"/>
    </location>
</feature>
<dbReference type="GO" id="GO:0005886">
    <property type="term" value="C:plasma membrane"/>
    <property type="evidence" value="ECO:0007669"/>
    <property type="project" value="TreeGrafter"/>
</dbReference>
<sequence>MSNSSIHHQPPRECENSSYGNAEKPKGGPPDEVIEYPPTMVTITVMGACMLAMFLVALDRTIISTAIPRITDQFNSIDDIGWYGSAYMLANCSVQLIYGRIYKFYPTKYVFLVSIALLEIGSAICGAAPNSLALILGRAIAGAGASGIFSGVIQIMMIMVPLHRRPSYTGAFGSLFGLASVLGPLLGGAFTQKVSWRWCFYINLPIGAITIIVVCLLLKVSRARQGNLPYTQQIQQLDPIGTVLFVGSMTSLILALQWAGFSYSWSSPRIIGLWVCFALTFISFLVVQWAKKDNATVPPRIFFQRSICSGFFYSFCLAASMMILIYYIPIWFQAVKGVNAVKSGIMTLPSILSLVIASIASGVVVQHVGYYVPVMITGPVISSIGAGLLTTFKPDTGSPHWIGYQFLYGFGLGQGMQATSLAAQAVLPRPDAPIGVALMFFGQQLGGAIFVAVGENVFAQKLIKGLQSVPGVNAEAVANAGATDLRNIISSSLLPQVLKVYNRALIQVWYVATAMTCLTIIPAFFMEWKDVRKSKKCPGGPAAEGKTDANEGDSSQSRNQSLASTITSEKHKVPSDQFTKTQVPNELP</sequence>
<organism evidence="8 9">
    <name type="scientific">Phaeomoniella chlamydospora</name>
    <name type="common">Phaeoacremonium chlamydosporum</name>
    <dbReference type="NCBI Taxonomy" id="158046"/>
    <lineage>
        <taxon>Eukaryota</taxon>
        <taxon>Fungi</taxon>
        <taxon>Dikarya</taxon>
        <taxon>Ascomycota</taxon>
        <taxon>Pezizomycotina</taxon>
        <taxon>Eurotiomycetes</taxon>
        <taxon>Chaetothyriomycetidae</taxon>
        <taxon>Phaeomoniellales</taxon>
        <taxon>Phaeomoniellaceae</taxon>
        <taxon>Phaeomoniella</taxon>
    </lineage>
</organism>
<feature type="transmembrane region" description="Helical" evidence="6">
    <location>
        <begin position="198"/>
        <end position="218"/>
    </location>
</feature>
<name>A0A0G2EZY1_PHACM</name>
<keyword evidence="4 6" id="KW-0472">Membrane</keyword>
<evidence type="ECO:0000256" key="6">
    <source>
        <dbReference type="SAM" id="Phobius"/>
    </source>
</evidence>
<keyword evidence="3 6" id="KW-1133">Transmembrane helix</keyword>
<dbReference type="PANTHER" id="PTHR23501:SF201">
    <property type="entry name" value="MFS AFLATOXIN EFFLUX PUMP"/>
    <property type="match status" value="1"/>
</dbReference>
<feature type="region of interest" description="Disordered" evidence="5">
    <location>
        <begin position="536"/>
        <end position="588"/>
    </location>
</feature>
<keyword evidence="2 6" id="KW-0812">Transmembrane</keyword>
<feature type="transmembrane region" description="Helical" evidence="6">
    <location>
        <begin position="434"/>
        <end position="453"/>
    </location>
</feature>
<reference evidence="8 9" key="1">
    <citation type="submission" date="2015-05" db="EMBL/GenBank/DDBJ databases">
        <title>Distinctive expansion of gene families associated with plant cell wall degradation and secondary metabolism in the genomes of grapevine trunk pathogens.</title>
        <authorList>
            <person name="Lawrence D.P."/>
            <person name="Travadon R."/>
            <person name="Rolshausen P.E."/>
            <person name="Baumgartner K."/>
        </authorList>
    </citation>
    <scope>NUCLEOTIDE SEQUENCE [LARGE SCALE GENOMIC DNA]</scope>
    <source>
        <strain evidence="8">UCRPC4</strain>
    </source>
</reference>
<evidence type="ECO:0000256" key="5">
    <source>
        <dbReference type="SAM" id="MobiDB-lite"/>
    </source>
</evidence>
<evidence type="ECO:0000256" key="4">
    <source>
        <dbReference type="ARBA" id="ARBA00023136"/>
    </source>
</evidence>